<keyword evidence="2" id="KW-1185">Reference proteome</keyword>
<comment type="caution">
    <text evidence="1">The sequence shown here is derived from an EMBL/GenBank/DDBJ whole genome shotgun (WGS) entry which is preliminary data.</text>
</comment>
<evidence type="ECO:0000313" key="2">
    <source>
        <dbReference type="Proteomes" id="UP001374584"/>
    </source>
</evidence>
<reference evidence="1 2" key="1">
    <citation type="submission" date="2024-01" db="EMBL/GenBank/DDBJ databases">
        <title>The genomes of 5 underutilized Papilionoideae crops provide insights into root nodulation and disease resistanc.</title>
        <authorList>
            <person name="Jiang F."/>
        </authorList>
    </citation>
    <scope>NUCLEOTIDE SEQUENCE [LARGE SCALE GENOMIC DNA]</scope>
    <source>
        <strain evidence="1">JINMINGXINNONG_FW02</strain>
        <tissue evidence="1">Leaves</tissue>
    </source>
</reference>
<proteinExistence type="predicted"/>
<protein>
    <submittedName>
        <fullName evidence="1">Uncharacterized protein</fullName>
    </submittedName>
</protein>
<accession>A0AAN9RBI2</accession>
<dbReference type="EMBL" id="JAYMYR010000005">
    <property type="protein sequence ID" value="KAK7364969.1"/>
    <property type="molecule type" value="Genomic_DNA"/>
</dbReference>
<dbReference type="Proteomes" id="UP001374584">
    <property type="component" value="Unassembled WGS sequence"/>
</dbReference>
<name>A0AAN9RBI2_PHACN</name>
<organism evidence="1 2">
    <name type="scientific">Phaseolus coccineus</name>
    <name type="common">Scarlet runner bean</name>
    <name type="synonym">Phaseolus multiflorus</name>
    <dbReference type="NCBI Taxonomy" id="3886"/>
    <lineage>
        <taxon>Eukaryota</taxon>
        <taxon>Viridiplantae</taxon>
        <taxon>Streptophyta</taxon>
        <taxon>Embryophyta</taxon>
        <taxon>Tracheophyta</taxon>
        <taxon>Spermatophyta</taxon>
        <taxon>Magnoliopsida</taxon>
        <taxon>eudicotyledons</taxon>
        <taxon>Gunneridae</taxon>
        <taxon>Pentapetalae</taxon>
        <taxon>rosids</taxon>
        <taxon>fabids</taxon>
        <taxon>Fabales</taxon>
        <taxon>Fabaceae</taxon>
        <taxon>Papilionoideae</taxon>
        <taxon>50 kb inversion clade</taxon>
        <taxon>NPAAA clade</taxon>
        <taxon>indigoferoid/millettioid clade</taxon>
        <taxon>Phaseoleae</taxon>
        <taxon>Phaseolus</taxon>
    </lineage>
</organism>
<evidence type="ECO:0000313" key="1">
    <source>
        <dbReference type="EMBL" id="KAK7364969.1"/>
    </source>
</evidence>
<dbReference type="AlphaFoldDB" id="A0AAN9RBI2"/>
<gene>
    <name evidence="1" type="ORF">VNO80_13719</name>
</gene>
<sequence>MGREKGKKYMEELGMYALWCTTRLLEYSNHWTLAVCSIALRCHCFAAMKRESSSWWRRMTSAKERVQKIDHYAWEGLIDALGSHHDGA</sequence>